<dbReference type="HOGENOM" id="CLU_3269268_0_0_6"/>
<proteinExistence type="predicted"/>
<comment type="caution">
    <text evidence="2">The sequence shown here is derived from an EMBL/GenBank/DDBJ whole genome shotgun (WGS) entry which is preliminary data.</text>
</comment>
<accession>D4F585</accession>
<evidence type="ECO:0000313" key="2">
    <source>
        <dbReference type="EMBL" id="EFE23079.1"/>
    </source>
</evidence>
<protein>
    <submittedName>
        <fullName evidence="2">Uncharacterized protein</fullName>
    </submittedName>
</protein>
<reference evidence="2 3" key="1">
    <citation type="submission" date="2010-02" db="EMBL/GenBank/DDBJ databases">
        <authorList>
            <person name="Weinstock G."/>
            <person name="Sodergren E."/>
            <person name="Clifton S."/>
            <person name="Fulton L."/>
            <person name="Fulton B."/>
            <person name="Courtney L."/>
            <person name="Fronick C."/>
            <person name="Harrison M."/>
            <person name="Strong C."/>
            <person name="Farmer C."/>
            <person name="Delahaunty K."/>
            <person name="Markovic C."/>
            <person name="Hall O."/>
            <person name="Minx P."/>
            <person name="Tomlinson C."/>
            <person name="Mitreva M."/>
            <person name="Nelson J."/>
            <person name="Hou S."/>
            <person name="Wollam A."/>
            <person name="Pepin K.H."/>
            <person name="Johnson M."/>
            <person name="Bhonagiri V."/>
            <person name="Zhang X."/>
            <person name="Suruliraj S."/>
            <person name="Warren W."/>
            <person name="Chinwalla A."/>
            <person name="Mardis E.R."/>
            <person name="Wilson R.K."/>
        </authorList>
    </citation>
    <scope>NUCLEOTIDE SEQUENCE [LARGE SCALE GENOMIC DNA]</scope>
    <source>
        <strain evidence="2 3">ATCC 23685</strain>
    </source>
</reference>
<evidence type="ECO:0000256" key="1">
    <source>
        <dbReference type="SAM" id="MobiDB-lite"/>
    </source>
</evidence>
<sequence>MLAGLATEGAWGRVGGRRTKLTPEQWRRQGGLSQRGSHDRG</sequence>
<dbReference type="AlphaFoldDB" id="D4F585"/>
<dbReference type="EMBL" id="ADGK01000128">
    <property type="protein sequence ID" value="EFE23079.1"/>
    <property type="molecule type" value="Genomic_DNA"/>
</dbReference>
<evidence type="ECO:0000313" key="3">
    <source>
        <dbReference type="Proteomes" id="UP000003692"/>
    </source>
</evidence>
<feature type="region of interest" description="Disordered" evidence="1">
    <location>
        <begin position="1"/>
        <end position="41"/>
    </location>
</feature>
<dbReference type="Proteomes" id="UP000003692">
    <property type="component" value="Unassembled WGS sequence"/>
</dbReference>
<gene>
    <name evidence="2" type="ORF">EDWATA_01913</name>
</gene>
<name>D4F585_EDWTA</name>
<organism evidence="2 3">
    <name type="scientific">Edwardsiella tarda ATCC 23685</name>
    <dbReference type="NCBI Taxonomy" id="500638"/>
    <lineage>
        <taxon>Bacteria</taxon>
        <taxon>Pseudomonadati</taxon>
        <taxon>Pseudomonadota</taxon>
        <taxon>Gammaproteobacteria</taxon>
        <taxon>Enterobacterales</taxon>
        <taxon>Hafniaceae</taxon>
        <taxon>Edwardsiella</taxon>
    </lineage>
</organism>